<accession>A0A0K9PG45</accession>
<protein>
    <submittedName>
        <fullName evidence="2">Uncharacterized protein</fullName>
    </submittedName>
</protein>
<dbReference type="EMBL" id="LFYR01000869">
    <property type="protein sequence ID" value="KMZ67949.1"/>
    <property type="molecule type" value="Genomic_DNA"/>
</dbReference>
<sequence length="93" mass="11016">MIYFQRKKDHTRIANREQLDREQKNRKIASSSSFLQNDLFPERKKDHTRIANRKSRAITTPESLARAENTWQKLRIPCASSNRTSRKSNSSRK</sequence>
<feature type="compositionally biased region" description="Basic residues" evidence="1">
    <location>
        <begin position="1"/>
        <end position="10"/>
    </location>
</feature>
<feature type="compositionally biased region" description="Basic and acidic residues" evidence="1">
    <location>
        <begin position="40"/>
        <end position="49"/>
    </location>
</feature>
<feature type="compositionally biased region" description="Basic residues" evidence="1">
    <location>
        <begin position="84"/>
        <end position="93"/>
    </location>
</feature>
<proteinExistence type="predicted"/>
<evidence type="ECO:0000313" key="3">
    <source>
        <dbReference type="Proteomes" id="UP000036987"/>
    </source>
</evidence>
<evidence type="ECO:0000313" key="2">
    <source>
        <dbReference type="EMBL" id="KMZ67949.1"/>
    </source>
</evidence>
<gene>
    <name evidence="2" type="ORF">ZOSMA_251G00220</name>
</gene>
<keyword evidence="3" id="KW-1185">Reference proteome</keyword>
<evidence type="ECO:0000256" key="1">
    <source>
        <dbReference type="SAM" id="MobiDB-lite"/>
    </source>
</evidence>
<dbReference type="Proteomes" id="UP000036987">
    <property type="component" value="Unassembled WGS sequence"/>
</dbReference>
<reference evidence="3" key="1">
    <citation type="journal article" date="2016" name="Nature">
        <title>The genome of the seagrass Zostera marina reveals angiosperm adaptation to the sea.</title>
        <authorList>
            <person name="Olsen J.L."/>
            <person name="Rouze P."/>
            <person name="Verhelst B."/>
            <person name="Lin Y.-C."/>
            <person name="Bayer T."/>
            <person name="Collen J."/>
            <person name="Dattolo E."/>
            <person name="De Paoli E."/>
            <person name="Dittami S."/>
            <person name="Maumus F."/>
            <person name="Michel G."/>
            <person name="Kersting A."/>
            <person name="Lauritano C."/>
            <person name="Lohaus R."/>
            <person name="Toepel M."/>
            <person name="Tonon T."/>
            <person name="Vanneste K."/>
            <person name="Amirebrahimi M."/>
            <person name="Brakel J."/>
            <person name="Bostroem C."/>
            <person name="Chovatia M."/>
            <person name="Grimwood J."/>
            <person name="Jenkins J.W."/>
            <person name="Jueterbock A."/>
            <person name="Mraz A."/>
            <person name="Stam W.T."/>
            <person name="Tice H."/>
            <person name="Bornberg-Bauer E."/>
            <person name="Green P.J."/>
            <person name="Pearson G.A."/>
            <person name="Procaccini G."/>
            <person name="Duarte C.M."/>
            <person name="Schmutz J."/>
            <person name="Reusch T.B.H."/>
            <person name="Van de Peer Y."/>
        </authorList>
    </citation>
    <scope>NUCLEOTIDE SEQUENCE [LARGE SCALE GENOMIC DNA]</scope>
    <source>
        <strain evidence="3">cv. Finnish</strain>
    </source>
</reference>
<feature type="region of interest" description="Disordered" evidence="1">
    <location>
        <begin position="1"/>
        <end position="57"/>
    </location>
</feature>
<name>A0A0K9PG45_ZOSMR</name>
<comment type="caution">
    <text evidence="2">The sequence shown here is derived from an EMBL/GenBank/DDBJ whole genome shotgun (WGS) entry which is preliminary data.</text>
</comment>
<feature type="region of interest" description="Disordered" evidence="1">
    <location>
        <begin position="69"/>
        <end position="93"/>
    </location>
</feature>
<organism evidence="2 3">
    <name type="scientific">Zostera marina</name>
    <name type="common">Eelgrass</name>
    <dbReference type="NCBI Taxonomy" id="29655"/>
    <lineage>
        <taxon>Eukaryota</taxon>
        <taxon>Viridiplantae</taxon>
        <taxon>Streptophyta</taxon>
        <taxon>Embryophyta</taxon>
        <taxon>Tracheophyta</taxon>
        <taxon>Spermatophyta</taxon>
        <taxon>Magnoliopsida</taxon>
        <taxon>Liliopsida</taxon>
        <taxon>Zosteraceae</taxon>
        <taxon>Zostera</taxon>
    </lineage>
</organism>
<feature type="compositionally biased region" description="Basic and acidic residues" evidence="1">
    <location>
        <begin position="11"/>
        <end position="25"/>
    </location>
</feature>
<dbReference type="AlphaFoldDB" id="A0A0K9PG45"/>